<dbReference type="Pfam" id="PF13424">
    <property type="entry name" value="TPR_12"/>
    <property type="match status" value="2"/>
</dbReference>
<evidence type="ECO:0000256" key="5">
    <source>
        <dbReference type="PROSITE-ProRule" id="PRU00339"/>
    </source>
</evidence>
<dbReference type="Gene3D" id="1.10.10.10">
    <property type="entry name" value="Winged helix-like DNA-binding domain superfamily/Winged helix DNA-binding domain"/>
    <property type="match status" value="1"/>
</dbReference>
<evidence type="ECO:0000313" key="10">
    <source>
        <dbReference type="Proteomes" id="UP001145799"/>
    </source>
</evidence>
<comment type="similarity">
    <text evidence="1">Belongs to the AfsR/DnrI/RedD regulatory family.</text>
</comment>
<dbReference type="InterPro" id="IPR001867">
    <property type="entry name" value="OmpR/PhoB-type_DNA-bd"/>
</dbReference>
<dbReference type="InterPro" id="IPR027417">
    <property type="entry name" value="P-loop_NTPase"/>
</dbReference>
<protein>
    <submittedName>
        <fullName evidence="8">BTAD domain-containing putative transcriptional regulator</fullName>
    </submittedName>
    <submittedName>
        <fullName evidence="9">DNA-binding SARP family transcriptional activator</fullName>
    </submittedName>
</protein>
<dbReference type="Pfam" id="PF03704">
    <property type="entry name" value="BTAD"/>
    <property type="match status" value="1"/>
</dbReference>
<feature type="repeat" description="TPR" evidence="5">
    <location>
        <begin position="830"/>
        <end position="863"/>
    </location>
</feature>
<dbReference type="Gene3D" id="3.40.50.300">
    <property type="entry name" value="P-loop containing nucleotide triphosphate hydrolases"/>
    <property type="match status" value="1"/>
</dbReference>
<proteinExistence type="inferred from homology"/>
<dbReference type="CDD" id="cd15831">
    <property type="entry name" value="BTAD"/>
    <property type="match status" value="1"/>
</dbReference>
<dbReference type="SUPFAM" id="SSF46894">
    <property type="entry name" value="C-terminal effector domain of the bipartite response regulators"/>
    <property type="match status" value="1"/>
</dbReference>
<reference evidence="9 11" key="2">
    <citation type="submission" date="2023-07" db="EMBL/GenBank/DDBJ databases">
        <title>Sequencing the genomes of 1000 actinobacteria strains.</title>
        <authorList>
            <person name="Klenk H.-P."/>
        </authorList>
    </citation>
    <scope>NUCLEOTIDE SEQUENCE [LARGE SCALE GENOMIC DNA]</scope>
    <source>
        <strain evidence="9 11">DSM 44724</strain>
    </source>
</reference>
<feature type="domain" description="OmpR/PhoB-type" evidence="7">
    <location>
        <begin position="1"/>
        <end position="97"/>
    </location>
</feature>
<accession>A0A9X3PLH3</accession>
<evidence type="ECO:0000256" key="4">
    <source>
        <dbReference type="ARBA" id="ARBA00023163"/>
    </source>
</evidence>
<organism evidence="8 10">
    <name type="scientific">Glycomyces lechevalierae</name>
    <dbReference type="NCBI Taxonomy" id="256034"/>
    <lineage>
        <taxon>Bacteria</taxon>
        <taxon>Bacillati</taxon>
        <taxon>Actinomycetota</taxon>
        <taxon>Actinomycetes</taxon>
        <taxon>Glycomycetales</taxon>
        <taxon>Glycomycetaceae</taxon>
        <taxon>Glycomyces</taxon>
    </lineage>
</organism>
<dbReference type="PRINTS" id="PR00364">
    <property type="entry name" value="DISEASERSIST"/>
</dbReference>
<dbReference type="SMART" id="SM00862">
    <property type="entry name" value="Trans_reg_C"/>
    <property type="match status" value="1"/>
</dbReference>
<dbReference type="PANTHER" id="PTHR35807">
    <property type="entry name" value="TRANSCRIPTIONAL REGULATOR REDD-RELATED"/>
    <property type="match status" value="1"/>
</dbReference>
<dbReference type="GO" id="GO:0006355">
    <property type="term" value="P:regulation of DNA-templated transcription"/>
    <property type="evidence" value="ECO:0007669"/>
    <property type="project" value="InterPro"/>
</dbReference>
<dbReference type="InterPro" id="IPR051677">
    <property type="entry name" value="AfsR-DnrI-RedD_regulator"/>
</dbReference>
<keyword evidence="2" id="KW-0805">Transcription regulation</keyword>
<feature type="DNA-binding region" description="OmpR/PhoB-type" evidence="6">
    <location>
        <begin position="1"/>
        <end position="97"/>
    </location>
</feature>
<dbReference type="InterPro" id="IPR036388">
    <property type="entry name" value="WH-like_DNA-bd_sf"/>
</dbReference>
<evidence type="ECO:0000256" key="2">
    <source>
        <dbReference type="ARBA" id="ARBA00023015"/>
    </source>
</evidence>
<dbReference type="GO" id="GO:0003677">
    <property type="term" value="F:DNA binding"/>
    <property type="evidence" value="ECO:0007669"/>
    <property type="project" value="UniProtKB-UniRule"/>
</dbReference>
<dbReference type="GO" id="GO:0000160">
    <property type="term" value="P:phosphorelay signal transduction system"/>
    <property type="evidence" value="ECO:0007669"/>
    <property type="project" value="InterPro"/>
</dbReference>
<evidence type="ECO:0000256" key="1">
    <source>
        <dbReference type="ARBA" id="ARBA00005820"/>
    </source>
</evidence>
<evidence type="ECO:0000256" key="3">
    <source>
        <dbReference type="ARBA" id="ARBA00023125"/>
    </source>
</evidence>
<evidence type="ECO:0000259" key="7">
    <source>
        <dbReference type="PROSITE" id="PS51755"/>
    </source>
</evidence>
<keyword evidence="3 6" id="KW-0238">DNA-binding</keyword>
<comment type="caution">
    <text evidence="8">The sequence shown here is derived from an EMBL/GenBank/DDBJ whole genome shotgun (WGS) entry which is preliminary data.</text>
</comment>
<keyword evidence="11" id="KW-1185">Reference proteome</keyword>
<dbReference type="SUPFAM" id="SSF48452">
    <property type="entry name" value="TPR-like"/>
    <property type="match status" value="2"/>
</dbReference>
<dbReference type="PROSITE" id="PS50005">
    <property type="entry name" value="TPR"/>
    <property type="match status" value="1"/>
</dbReference>
<dbReference type="SUPFAM" id="SSF52540">
    <property type="entry name" value="P-loop containing nucleoside triphosphate hydrolases"/>
    <property type="match status" value="1"/>
</dbReference>
<dbReference type="SMART" id="SM00028">
    <property type="entry name" value="TPR"/>
    <property type="match status" value="5"/>
</dbReference>
<dbReference type="InterPro" id="IPR019734">
    <property type="entry name" value="TPR_rpt"/>
</dbReference>
<name>A0A9X3PLH3_9ACTN</name>
<dbReference type="RefSeq" id="WP_270122456.1">
    <property type="nucleotide sequence ID" value="NZ_BAAAOM010000001.1"/>
</dbReference>
<dbReference type="Proteomes" id="UP001145799">
    <property type="component" value="Unassembled WGS sequence"/>
</dbReference>
<sequence length="918" mass="98725">MFADAAVFLVLGTVETHAAGRADRSWTAKPQALLALLLLKPNTVVNRDWLVDQMWGDAPPATAVSTLRTYAYRLRQRLRADERITLRSKGGGYLLEIPPDAVDAARFEALVAVGRAAVAAGDHAGGAAALREGLRMWRGPAFEGVDVPAVRARAQALDDLRLEAFEQCVRAELEAGQGIGEVSELEAEIAGQPLRESLWHTLMLALYRAGRQGEALEAYRRLHRVLDDELGIRPSAQVEELHRQILAGRSSEPGAAEVRERWTVPRQLPAATTHFTGRTSELAELDTLLADGGPAVAALSGTGGIGKSTLAFAWAHRAADHFPDGQLYCDLRGFDPAAAPVDPGEAIRGLLESLGTASESIPIGLDAQAALYRSRLAGKRVLLVLDNARDAAQVRPLLPGSATCRVLVTSRDRLSGLVVDGARALPLAELSADDARAFLRDRLRADRTEAEPEAVQHIIDACAGLPLALAVTAARAALNPRFPLAELAAALREDAHRLDALADPDPAVDLRTVLHGSYRALDGPTARLFRLLSAHPGPAFTPVSAAAAAAIPLPQAERLLTALTRLNLLAEAAPRQYAFHDLVRVYAAELAADERPDAARRVLDHYLQTAYAAARLVNPLRDPIAVEPPVPGIPVADLPDADAAMAWFTAEHPALLAAVELAAAQRLDVQCWQLAWCLHDYLHRRGRRHDQAAVWRTALDATRRLGDRAAQTRALRQLAQAHVHLKEFDTARTHLDEALALADDLGNDRAHTHQVYGALASVQGRHAESIEHNRRAIDHYRATGHRAGEAGALNSIAWVQSQAGDHQAALGSGAAALSIMDEIGHRAGQAATLDSLGLAHHRLGEHGRAVERYEQAVALYRELDARAGEAATLTRLGDVQRARGETAAARDAFKRAADLLDELGHDASRVRALLRDAG</sequence>
<gene>
    <name evidence="9" type="ORF">J2S69_004571</name>
    <name evidence="8" type="ORF">O2L01_13440</name>
</gene>
<evidence type="ECO:0000313" key="11">
    <source>
        <dbReference type="Proteomes" id="UP001183604"/>
    </source>
</evidence>
<dbReference type="EMBL" id="JAPZVQ010000007">
    <property type="protein sequence ID" value="MDA1385991.1"/>
    <property type="molecule type" value="Genomic_DNA"/>
</dbReference>
<keyword evidence="5" id="KW-0802">TPR repeat</keyword>
<dbReference type="EMBL" id="JAVDYD010000001">
    <property type="protein sequence ID" value="MDR7340852.1"/>
    <property type="molecule type" value="Genomic_DNA"/>
</dbReference>
<evidence type="ECO:0000256" key="6">
    <source>
        <dbReference type="PROSITE-ProRule" id="PRU01091"/>
    </source>
</evidence>
<keyword evidence="4" id="KW-0804">Transcription</keyword>
<dbReference type="InterPro" id="IPR005158">
    <property type="entry name" value="BTAD"/>
</dbReference>
<evidence type="ECO:0000313" key="9">
    <source>
        <dbReference type="EMBL" id="MDR7340852.1"/>
    </source>
</evidence>
<dbReference type="PANTHER" id="PTHR35807:SF1">
    <property type="entry name" value="TRANSCRIPTIONAL REGULATOR REDD"/>
    <property type="match status" value="1"/>
</dbReference>
<dbReference type="Proteomes" id="UP001183604">
    <property type="component" value="Unassembled WGS sequence"/>
</dbReference>
<dbReference type="PROSITE" id="PS51755">
    <property type="entry name" value="OMPR_PHOB"/>
    <property type="match status" value="1"/>
</dbReference>
<dbReference type="Gene3D" id="1.25.40.10">
    <property type="entry name" value="Tetratricopeptide repeat domain"/>
    <property type="match status" value="3"/>
</dbReference>
<dbReference type="InterPro" id="IPR011990">
    <property type="entry name" value="TPR-like_helical_dom_sf"/>
</dbReference>
<dbReference type="SMART" id="SM01043">
    <property type="entry name" value="BTAD"/>
    <property type="match status" value="1"/>
</dbReference>
<evidence type="ECO:0000313" key="8">
    <source>
        <dbReference type="EMBL" id="MDA1385991.1"/>
    </source>
</evidence>
<dbReference type="InterPro" id="IPR016032">
    <property type="entry name" value="Sig_transdc_resp-reg_C-effctor"/>
</dbReference>
<dbReference type="AlphaFoldDB" id="A0A9X3PLH3"/>
<dbReference type="GO" id="GO:0043531">
    <property type="term" value="F:ADP binding"/>
    <property type="evidence" value="ECO:0007669"/>
    <property type="project" value="InterPro"/>
</dbReference>
<reference evidence="8" key="1">
    <citation type="submission" date="2022-12" db="EMBL/GenBank/DDBJ databases">
        <title>Gycomyces niveus sp.nov., a novel actinomycete isolated from soil in Shouguang.</title>
        <authorList>
            <person name="Yang X."/>
        </authorList>
    </citation>
    <scope>NUCLEOTIDE SEQUENCE</scope>
    <source>
        <strain evidence="8">DSM 44724</strain>
    </source>
</reference>
<dbReference type="Pfam" id="PF00486">
    <property type="entry name" value="Trans_reg_C"/>
    <property type="match status" value="1"/>
</dbReference>